<feature type="region of interest" description="Disordered" evidence="5">
    <location>
        <begin position="341"/>
        <end position="377"/>
    </location>
</feature>
<dbReference type="GO" id="GO:0005739">
    <property type="term" value="C:mitochondrion"/>
    <property type="evidence" value="ECO:0007669"/>
    <property type="project" value="UniProtKB-SubCell"/>
</dbReference>
<dbReference type="InterPro" id="IPR006571">
    <property type="entry name" value="TLDc_dom"/>
</dbReference>
<protein>
    <recommendedName>
        <fullName evidence="4">Oxidation resistance protein 1</fullName>
    </recommendedName>
</protein>
<feature type="region of interest" description="Disordered" evidence="5">
    <location>
        <begin position="240"/>
        <end position="261"/>
    </location>
</feature>
<evidence type="ECO:0000256" key="3">
    <source>
        <dbReference type="ARBA" id="ARBA00023128"/>
    </source>
</evidence>
<feature type="compositionally biased region" description="Basic and acidic residues" evidence="5">
    <location>
        <begin position="341"/>
        <end position="353"/>
    </location>
</feature>
<dbReference type="PANTHER" id="PTHR23354">
    <property type="entry name" value="NUCLEOLAR PROTEIN 7/ESTROGEN RECEPTOR COACTIVATOR-RELATED"/>
    <property type="match status" value="1"/>
</dbReference>
<comment type="caution">
    <text evidence="7">The sequence shown here is derived from an EMBL/GenBank/DDBJ whole genome shotgun (WGS) entry which is preliminary data.</text>
</comment>
<dbReference type="Proteomes" id="UP000077202">
    <property type="component" value="Unassembled WGS sequence"/>
</dbReference>
<accession>A0A176WCD2</accession>
<organism evidence="7 8">
    <name type="scientific">Marchantia polymorpha subsp. ruderalis</name>
    <dbReference type="NCBI Taxonomy" id="1480154"/>
    <lineage>
        <taxon>Eukaryota</taxon>
        <taxon>Viridiplantae</taxon>
        <taxon>Streptophyta</taxon>
        <taxon>Embryophyta</taxon>
        <taxon>Marchantiophyta</taxon>
        <taxon>Marchantiopsida</taxon>
        <taxon>Marchantiidae</taxon>
        <taxon>Marchantiales</taxon>
        <taxon>Marchantiaceae</taxon>
        <taxon>Marchantia</taxon>
    </lineage>
</organism>
<proteinExistence type="inferred from homology"/>
<comment type="similarity">
    <text evidence="2">Belongs to the OXR1 family.</text>
</comment>
<dbReference type="PROSITE" id="PS51886">
    <property type="entry name" value="TLDC"/>
    <property type="match status" value="1"/>
</dbReference>
<feature type="domain" description="TLDc" evidence="6">
    <location>
        <begin position="410"/>
        <end position="564"/>
    </location>
</feature>
<evidence type="ECO:0000313" key="8">
    <source>
        <dbReference type="Proteomes" id="UP000077202"/>
    </source>
</evidence>
<gene>
    <name evidence="7" type="ORF">AXG93_4201s1010</name>
</gene>
<dbReference type="Pfam" id="PF07534">
    <property type="entry name" value="TLD"/>
    <property type="match status" value="1"/>
</dbReference>
<feature type="compositionally biased region" description="Basic and acidic residues" evidence="5">
    <location>
        <begin position="1"/>
        <end position="16"/>
    </location>
</feature>
<dbReference type="SMART" id="SM00584">
    <property type="entry name" value="TLDc"/>
    <property type="match status" value="1"/>
</dbReference>
<evidence type="ECO:0000259" key="6">
    <source>
        <dbReference type="PROSITE" id="PS51886"/>
    </source>
</evidence>
<keyword evidence="8" id="KW-1185">Reference proteome</keyword>
<name>A0A176WCD2_MARPO</name>
<reference evidence="7" key="1">
    <citation type="submission" date="2016-03" db="EMBL/GenBank/DDBJ databases">
        <title>Mechanisms controlling the formation of the plant cell surface in tip-growing cells are functionally conserved among land plants.</title>
        <authorList>
            <person name="Honkanen S."/>
            <person name="Jones V.A."/>
            <person name="Morieri G."/>
            <person name="Champion C."/>
            <person name="Hetherington A.J."/>
            <person name="Kelly S."/>
            <person name="Saint-Marcoux D."/>
            <person name="Proust H."/>
            <person name="Prescott H."/>
            <person name="Dolan L."/>
        </authorList>
    </citation>
    <scope>NUCLEOTIDE SEQUENCE [LARGE SCALE GENOMIC DNA]</scope>
    <source>
        <tissue evidence="7">Whole gametophyte</tissue>
    </source>
</reference>
<keyword evidence="3" id="KW-0496">Mitochondrion</keyword>
<feature type="compositionally biased region" description="Basic and acidic residues" evidence="5">
    <location>
        <begin position="240"/>
        <end position="257"/>
    </location>
</feature>
<comment type="subcellular location">
    <subcellularLocation>
        <location evidence="1">Mitochondrion</location>
    </subcellularLocation>
</comment>
<feature type="region of interest" description="Disordered" evidence="5">
    <location>
        <begin position="1"/>
        <end position="112"/>
    </location>
</feature>
<sequence>MGTERTSSKEGPRRSSELQLRSRVRGAGPTAARHAGAGRAHDTAYIKTETLGGSLPGGTSDLHSFSAGGRRPQKVEGEGGRRRIGSPLAAEQEQQEQDDGDDGLGDSVTGDEVMAGSGSPIYVLVNRDLLEVQLADLPDVIDFGQQGLRVTKSQFVGVRYVGPGVVVETPKPPSSHHHVTEVLKGILGGRKHSPEQDINSVHSGIRPLVVPELLMDHPDSPVKKIQWIKTTFHARNGDSKYHMEHNQNTGSKEHPIKGENGQTPKEFRAPLHFFQEAGYNTWELVWKEGKAGGPLKKLKFVTTEAGYRYIQDKLDAWASAAHTSVAMNEAARAALDACGGHLKENPGHTERSSSFKRRNKPINHLDQADTNGGDSDKPTVQVLTEDQYIINLETLQLHGRLQPVCDSKSQILEDRHIKALAAVLPVRFRSYKWTLLYNTDRDGISLNTLYRKVHLKGSTLLVIRDRQKHVFGCYASEEWKVTARMYGTGECFVFQISPGMKAYKWTHANNMFMQSNQDYLAIGGGDHYSVMLDSDLLTGCSGPCVTFGSPCLARMEYRDPRNWL</sequence>
<evidence type="ECO:0000313" key="7">
    <source>
        <dbReference type="EMBL" id="OAE30303.1"/>
    </source>
</evidence>
<dbReference type="AlphaFoldDB" id="A0A176WCD2"/>
<dbReference type="PANTHER" id="PTHR23354:SF62">
    <property type="entry name" value="MUSTARD, ISOFORM V"/>
    <property type="match status" value="1"/>
</dbReference>
<feature type="compositionally biased region" description="Acidic residues" evidence="5">
    <location>
        <begin position="93"/>
        <end position="104"/>
    </location>
</feature>
<evidence type="ECO:0000256" key="5">
    <source>
        <dbReference type="SAM" id="MobiDB-lite"/>
    </source>
</evidence>
<evidence type="ECO:0000256" key="4">
    <source>
        <dbReference type="ARBA" id="ARBA00040604"/>
    </source>
</evidence>
<evidence type="ECO:0000256" key="2">
    <source>
        <dbReference type="ARBA" id="ARBA00009540"/>
    </source>
</evidence>
<dbReference type="EMBL" id="LVLJ01001341">
    <property type="protein sequence ID" value="OAE30303.1"/>
    <property type="molecule type" value="Genomic_DNA"/>
</dbReference>
<evidence type="ECO:0000256" key="1">
    <source>
        <dbReference type="ARBA" id="ARBA00004173"/>
    </source>
</evidence>
<feature type="compositionally biased region" description="Low complexity" evidence="5">
    <location>
        <begin position="25"/>
        <end position="38"/>
    </location>
</feature>